<dbReference type="PANTHER" id="PTHR36448:SF3">
    <property type="entry name" value="CUPIN TYPE-2 DOMAIN-CONTAINING PROTEIN"/>
    <property type="match status" value="1"/>
</dbReference>
<gene>
    <name evidence="4" type="ORF">BN1723_010291</name>
</gene>
<feature type="non-terminal residue" evidence="4">
    <location>
        <position position="119"/>
    </location>
</feature>
<comment type="similarity">
    <text evidence="3">Belongs to the alpha-ketoglutarate dehydrogenase component 4 family.</text>
</comment>
<dbReference type="EMBL" id="CVQI01004891">
    <property type="protein sequence ID" value="CRK14265.1"/>
    <property type="molecule type" value="Genomic_DNA"/>
</dbReference>
<protein>
    <submittedName>
        <fullName evidence="4">Uncharacterized protein</fullName>
    </submittedName>
</protein>
<dbReference type="Pfam" id="PF10937">
    <property type="entry name" value="Kgd4-YMR31"/>
    <property type="match status" value="1"/>
</dbReference>
<keyword evidence="2" id="KW-0496">Mitochondrion</keyword>
<dbReference type="InterPro" id="IPR020373">
    <property type="entry name" value="Kgd4/YMR-31"/>
</dbReference>
<evidence type="ECO:0000256" key="2">
    <source>
        <dbReference type="ARBA" id="ARBA00023128"/>
    </source>
</evidence>
<dbReference type="AlphaFoldDB" id="A0A0G4KY16"/>
<proteinExistence type="inferred from homology"/>
<dbReference type="Proteomes" id="UP000045706">
    <property type="component" value="Unassembled WGS sequence"/>
</dbReference>
<organism evidence="4 5">
    <name type="scientific">Verticillium longisporum</name>
    <name type="common">Verticillium dahliae var. longisporum</name>
    <dbReference type="NCBI Taxonomy" id="100787"/>
    <lineage>
        <taxon>Eukaryota</taxon>
        <taxon>Fungi</taxon>
        <taxon>Dikarya</taxon>
        <taxon>Ascomycota</taxon>
        <taxon>Pezizomycotina</taxon>
        <taxon>Sordariomycetes</taxon>
        <taxon>Hypocreomycetidae</taxon>
        <taxon>Glomerellales</taxon>
        <taxon>Plectosphaerellaceae</taxon>
        <taxon>Verticillium</taxon>
    </lineage>
</organism>
<dbReference type="GO" id="GO:0005739">
    <property type="term" value="C:mitochondrion"/>
    <property type="evidence" value="ECO:0007669"/>
    <property type="project" value="UniProtKB-SubCell"/>
</dbReference>
<dbReference type="GO" id="GO:0006103">
    <property type="term" value="P:2-oxoglutarate metabolic process"/>
    <property type="evidence" value="ECO:0007669"/>
    <property type="project" value="InterPro"/>
</dbReference>
<evidence type="ECO:0000313" key="4">
    <source>
        <dbReference type="EMBL" id="CRK14265.1"/>
    </source>
</evidence>
<evidence type="ECO:0000256" key="3">
    <source>
        <dbReference type="ARBA" id="ARBA00043970"/>
    </source>
</evidence>
<dbReference type="PANTHER" id="PTHR36448">
    <property type="entry name" value="BLR7373 PROTEIN"/>
    <property type="match status" value="1"/>
</dbReference>
<evidence type="ECO:0000256" key="1">
    <source>
        <dbReference type="ARBA" id="ARBA00004173"/>
    </source>
</evidence>
<evidence type="ECO:0000313" key="5">
    <source>
        <dbReference type="Proteomes" id="UP000045706"/>
    </source>
</evidence>
<name>A0A0G4KY16_VERLO</name>
<accession>A0A0G4KY16</accession>
<sequence>MPSHQLTALSSFRVSKHLIPAHNLIPNTSLQQKPLLLYHAAFPSSITPSEIESHLASVAVVEPQWRYTMYTRTHFHSTTHEVLCGEFFDRSELPARFRRQAIPLAELEAVESGGASLFG</sequence>
<reference evidence="5" key="1">
    <citation type="submission" date="2015-05" db="EMBL/GenBank/DDBJ databases">
        <authorList>
            <person name="Fogelqvist Johan"/>
        </authorList>
    </citation>
    <scope>NUCLEOTIDE SEQUENCE [LARGE SCALE GENOMIC DNA]</scope>
</reference>
<dbReference type="InterPro" id="IPR047121">
    <property type="entry name" value="YjiB-like"/>
</dbReference>
<comment type="subcellular location">
    <subcellularLocation>
        <location evidence="1">Mitochondrion</location>
    </subcellularLocation>
</comment>